<dbReference type="AlphaFoldDB" id="A0AAW9HIH3"/>
<dbReference type="NCBIfam" id="NF001244">
    <property type="entry name" value="PRK00216.1-5"/>
    <property type="match status" value="1"/>
</dbReference>
<dbReference type="EMBL" id="JAWNFY010000009">
    <property type="protein sequence ID" value="MDY5146204.1"/>
    <property type="molecule type" value="Genomic_DNA"/>
</dbReference>
<sequence>MSARAQLSKDPRAVAGMFDQVAPRYDLSNDLLSFGQVRLWRRYVTEALRIREGMEILDLACGTGTSTEHFARVGARVVGADFSDGMLEVARLRHPDLRFVQADACDLPFADNTFDAVTISYGLRNIHDPMRALQEMARVTRPGGHVVIAEFSTPTCAPFRTLYHGYLRHVLPRVAALASSDGPAYAYLMESIIDWPDQRTLAGWLHAAGWRDVEYRNMCNGIVALHRATLPAAH</sequence>
<dbReference type="PANTHER" id="PTHR43591">
    <property type="entry name" value="METHYLTRANSFERASE"/>
    <property type="match status" value="1"/>
</dbReference>
<dbReference type="PANTHER" id="PTHR43591:SF24">
    <property type="entry name" value="2-METHOXY-6-POLYPRENYL-1,4-BENZOQUINOL METHYLASE, MITOCHONDRIAL"/>
    <property type="match status" value="1"/>
</dbReference>
<dbReference type="Gene3D" id="3.40.50.150">
    <property type="entry name" value="Vaccinia Virus protein VP39"/>
    <property type="match status" value="1"/>
</dbReference>
<evidence type="ECO:0000313" key="7">
    <source>
        <dbReference type="Proteomes" id="UP001284901"/>
    </source>
</evidence>
<comment type="function">
    <text evidence="4">Methyltransferase required for the conversion of demethylmenaquinol (DMKH2) to menaquinol (MKH2).</text>
</comment>
<dbReference type="GeneID" id="92813574"/>
<evidence type="ECO:0000313" key="8">
    <source>
        <dbReference type="Proteomes" id="UP001288320"/>
    </source>
</evidence>
<dbReference type="NCBIfam" id="TIGR01934">
    <property type="entry name" value="MenG_MenH_UbiE"/>
    <property type="match status" value="1"/>
</dbReference>
<dbReference type="EC" id="2.1.1.163" evidence="4"/>
<evidence type="ECO:0000256" key="1">
    <source>
        <dbReference type="ARBA" id="ARBA00022603"/>
    </source>
</evidence>
<dbReference type="GO" id="GO:0032259">
    <property type="term" value="P:methylation"/>
    <property type="evidence" value="ECO:0007669"/>
    <property type="project" value="UniProtKB-KW"/>
</dbReference>
<dbReference type="InterPro" id="IPR023576">
    <property type="entry name" value="UbiE/COQ5_MeTrFase_CS"/>
</dbReference>
<comment type="similarity">
    <text evidence="4">Belongs to the class I-like SAM-binding methyltransferase superfamily. MenG/UbiE family.</text>
</comment>
<evidence type="ECO:0000256" key="2">
    <source>
        <dbReference type="ARBA" id="ARBA00022679"/>
    </source>
</evidence>
<dbReference type="GO" id="GO:0043770">
    <property type="term" value="F:demethylmenaquinone methyltransferase activity"/>
    <property type="evidence" value="ECO:0007669"/>
    <property type="project" value="UniProtKB-UniRule"/>
</dbReference>
<dbReference type="NCBIfam" id="NF001241">
    <property type="entry name" value="PRK00216.1-2"/>
    <property type="match status" value="1"/>
</dbReference>
<dbReference type="EMBL" id="JAWNFV010000003">
    <property type="protein sequence ID" value="MDY5140105.1"/>
    <property type="molecule type" value="Genomic_DNA"/>
</dbReference>
<keyword evidence="2 4" id="KW-0808">Transferase</keyword>
<dbReference type="GO" id="GO:0009234">
    <property type="term" value="P:menaquinone biosynthetic process"/>
    <property type="evidence" value="ECO:0007669"/>
    <property type="project" value="UniProtKB-UniRule"/>
</dbReference>
<accession>A0AAW9HIH3</accession>
<keyword evidence="3 4" id="KW-0949">S-adenosyl-L-methionine</keyword>
<proteinExistence type="inferred from homology"/>
<dbReference type="CDD" id="cd02440">
    <property type="entry name" value="AdoMet_MTases"/>
    <property type="match status" value="1"/>
</dbReference>
<evidence type="ECO:0000256" key="4">
    <source>
        <dbReference type="HAMAP-Rule" id="MF_01813"/>
    </source>
</evidence>
<dbReference type="RefSeq" id="WP_087069916.1">
    <property type="nucleotide sequence ID" value="NZ_CAUPFC010000004.1"/>
</dbReference>
<protein>
    <recommendedName>
        <fullName evidence="4">Demethylmenaquinone methyltransferase</fullName>
        <ecNumber evidence="4">2.1.1.163</ecNumber>
    </recommendedName>
</protein>
<dbReference type="PROSITE" id="PS01184">
    <property type="entry name" value="UBIE_2"/>
    <property type="match status" value="1"/>
</dbReference>
<reference evidence="5 7" key="1">
    <citation type="submission" date="2023-10" db="EMBL/GenBank/DDBJ databases">
        <title>Whole Genome based description of the genera Actinobaculum and Actinotignum reveals a complex phylogenetic relationship within the species included in the genus Actinotignum.</title>
        <authorList>
            <person name="Jensen C.S."/>
            <person name="Dargis R."/>
            <person name="Kemp M."/>
            <person name="Christensen J.J."/>
        </authorList>
    </citation>
    <scope>NUCLEOTIDE SEQUENCE</scope>
    <source>
        <strain evidence="6 7">SLA_B089</strain>
        <strain evidence="5">SLA_B245</strain>
    </source>
</reference>
<feature type="binding site" evidence="4">
    <location>
        <position position="120"/>
    </location>
    <ligand>
        <name>S-adenosyl-L-methionine</name>
        <dbReference type="ChEBI" id="CHEBI:59789"/>
    </ligand>
</feature>
<dbReference type="Pfam" id="PF01209">
    <property type="entry name" value="Ubie_methyltran"/>
    <property type="match status" value="1"/>
</dbReference>
<dbReference type="InterPro" id="IPR004033">
    <property type="entry name" value="UbiE/COQ5_MeTrFase"/>
</dbReference>
<evidence type="ECO:0000256" key="3">
    <source>
        <dbReference type="ARBA" id="ARBA00022691"/>
    </source>
</evidence>
<comment type="catalytic activity">
    <reaction evidence="4">
        <text>a 2-demethylmenaquinol + S-adenosyl-L-methionine = a menaquinol + S-adenosyl-L-homocysteine + H(+)</text>
        <dbReference type="Rhea" id="RHEA:42640"/>
        <dbReference type="Rhea" id="RHEA-COMP:9539"/>
        <dbReference type="Rhea" id="RHEA-COMP:9563"/>
        <dbReference type="ChEBI" id="CHEBI:15378"/>
        <dbReference type="ChEBI" id="CHEBI:18151"/>
        <dbReference type="ChEBI" id="CHEBI:55437"/>
        <dbReference type="ChEBI" id="CHEBI:57856"/>
        <dbReference type="ChEBI" id="CHEBI:59789"/>
        <dbReference type="EC" id="2.1.1.163"/>
    </reaction>
</comment>
<comment type="caution">
    <text evidence="5">The sequence shown here is derived from an EMBL/GenBank/DDBJ whole genome shotgun (WGS) entry which is preliminary data.</text>
</comment>
<feature type="binding site" evidence="4">
    <location>
        <position position="63"/>
    </location>
    <ligand>
        <name>S-adenosyl-L-methionine</name>
        <dbReference type="ChEBI" id="CHEBI:59789"/>
    </ligand>
</feature>
<dbReference type="Proteomes" id="UP001284901">
    <property type="component" value="Unassembled WGS sequence"/>
</dbReference>
<organism evidence="5 8">
    <name type="scientific">Actinotignum timonense</name>
    <dbReference type="NCBI Taxonomy" id="1870995"/>
    <lineage>
        <taxon>Bacteria</taxon>
        <taxon>Bacillati</taxon>
        <taxon>Actinomycetota</taxon>
        <taxon>Actinomycetes</taxon>
        <taxon>Actinomycetales</taxon>
        <taxon>Actinomycetaceae</taxon>
        <taxon>Actinotignum</taxon>
    </lineage>
</organism>
<dbReference type="PROSITE" id="PS51608">
    <property type="entry name" value="SAM_MT_UBIE"/>
    <property type="match status" value="1"/>
</dbReference>
<feature type="binding site" evidence="4">
    <location>
        <position position="81"/>
    </location>
    <ligand>
        <name>S-adenosyl-L-methionine</name>
        <dbReference type="ChEBI" id="CHEBI:59789"/>
    </ligand>
</feature>
<evidence type="ECO:0000313" key="5">
    <source>
        <dbReference type="EMBL" id="MDY5140105.1"/>
    </source>
</evidence>
<feature type="binding site" evidence="4">
    <location>
        <begin position="103"/>
        <end position="104"/>
    </location>
    <ligand>
        <name>S-adenosyl-L-methionine</name>
        <dbReference type="ChEBI" id="CHEBI:59789"/>
    </ligand>
</feature>
<gene>
    <name evidence="4" type="primary">menG</name>
    <name evidence="5" type="ORF">R6G74_02070</name>
    <name evidence="6" type="ORF">R6P33_04100</name>
</gene>
<name>A0AAW9HIH3_9ACTO</name>
<dbReference type="HAMAP" id="MF_01813">
    <property type="entry name" value="MenG_UbiE_methyltr"/>
    <property type="match status" value="1"/>
</dbReference>
<evidence type="ECO:0000313" key="6">
    <source>
        <dbReference type="EMBL" id="MDY5146204.1"/>
    </source>
</evidence>
<keyword evidence="4" id="KW-0474">Menaquinone biosynthesis</keyword>
<keyword evidence="1 4" id="KW-0489">Methyltransferase</keyword>
<comment type="pathway">
    <text evidence="4">Quinol/quinone metabolism; menaquinone biosynthesis; menaquinol from 1,4-dihydroxy-2-naphthoate: step 2/2.</text>
</comment>
<dbReference type="Proteomes" id="UP001288320">
    <property type="component" value="Unassembled WGS sequence"/>
</dbReference>
<dbReference type="InterPro" id="IPR029063">
    <property type="entry name" value="SAM-dependent_MTases_sf"/>
</dbReference>
<keyword evidence="7" id="KW-1185">Reference proteome</keyword>
<dbReference type="SUPFAM" id="SSF53335">
    <property type="entry name" value="S-adenosyl-L-methionine-dependent methyltransferases"/>
    <property type="match status" value="1"/>
</dbReference>